<evidence type="ECO:0000259" key="1">
    <source>
        <dbReference type="Pfam" id="PF21317"/>
    </source>
</evidence>
<organism evidence="2">
    <name type="scientific">uncultured Sanguibacter sp</name>
    <dbReference type="NCBI Taxonomy" id="435288"/>
    <lineage>
        <taxon>Bacteria</taxon>
        <taxon>Bacillati</taxon>
        <taxon>Actinomycetota</taxon>
        <taxon>Actinomycetes</taxon>
        <taxon>Micrococcales</taxon>
        <taxon>Sanguibacteraceae</taxon>
        <taxon>Sanguibacter</taxon>
        <taxon>environmental samples</taxon>
    </lineage>
</organism>
<dbReference type="AlphaFoldDB" id="A0A060C9S1"/>
<name>A0A060C9S1_9MICO</name>
<feature type="non-terminal residue" evidence="2">
    <location>
        <position position="1"/>
    </location>
</feature>
<dbReference type="InterPro" id="IPR048912">
    <property type="entry name" value="BetaGal1-like_ABD1"/>
</dbReference>
<protein>
    <submittedName>
        <fullName evidence="2">CAZy families GH35 protein</fullName>
    </submittedName>
</protein>
<dbReference type="Gene3D" id="2.60.120.260">
    <property type="entry name" value="Galactose-binding domain-like"/>
    <property type="match status" value="1"/>
</dbReference>
<reference evidence="2" key="1">
    <citation type="journal article" date="2013" name="Environ. Microbiol.">
        <title>Seasonally variable intestinal metagenomes of the red palm weevil (Rhynchophorus ferrugineus).</title>
        <authorList>
            <person name="Jia S."/>
            <person name="Zhang X."/>
            <person name="Zhang G."/>
            <person name="Yin A."/>
            <person name="Zhang S."/>
            <person name="Li F."/>
            <person name="Wang L."/>
            <person name="Zhao D."/>
            <person name="Yun Q."/>
            <person name="Tala"/>
            <person name="Wang J."/>
            <person name="Sun G."/>
            <person name="Baabdullah M."/>
            <person name="Yu X."/>
            <person name="Hu S."/>
            <person name="Al-Mssallem I.S."/>
            <person name="Yu J."/>
        </authorList>
    </citation>
    <scope>NUCLEOTIDE SEQUENCE</scope>
</reference>
<dbReference type="Pfam" id="PF21317">
    <property type="entry name" value="BetaGal_ABD_1"/>
    <property type="match status" value="1"/>
</dbReference>
<feature type="domain" description="Beta-galactosidase 1-like first all-beta" evidence="1">
    <location>
        <begin position="41"/>
        <end position="136"/>
    </location>
</feature>
<proteinExistence type="predicted"/>
<dbReference type="EMBL" id="KF124631">
    <property type="protein sequence ID" value="AIA91949.1"/>
    <property type="molecule type" value="Genomic_DNA"/>
</dbReference>
<sequence>APVLTGRVTGVVDLLDAAAGTASWRERDHLPTLDEEGLFRGLAAYRTVVDCAAGATLGFAEVRDRAVVLADGAPVGVLSRAEAVTSLSLPATHEVTLLVEDQGRVNYGPRIGEPKGLIGPALLDGNPLENWSFLPLAVDEPGWPEAALAAGPASPDAGRPVLVRAVL</sequence>
<accession>A0A060C9S1</accession>
<feature type="non-terminal residue" evidence="2">
    <location>
        <position position="167"/>
    </location>
</feature>
<evidence type="ECO:0000313" key="2">
    <source>
        <dbReference type="EMBL" id="AIA91949.1"/>
    </source>
</evidence>